<proteinExistence type="predicted"/>
<evidence type="ECO:0000313" key="2">
    <source>
        <dbReference type="Proteomes" id="UP000828390"/>
    </source>
</evidence>
<dbReference type="Proteomes" id="UP000828390">
    <property type="component" value="Unassembled WGS sequence"/>
</dbReference>
<organism evidence="1 2">
    <name type="scientific">Dreissena polymorpha</name>
    <name type="common">Zebra mussel</name>
    <name type="synonym">Mytilus polymorpha</name>
    <dbReference type="NCBI Taxonomy" id="45954"/>
    <lineage>
        <taxon>Eukaryota</taxon>
        <taxon>Metazoa</taxon>
        <taxon>Spiralia</taxon>
        <taxon>Lophotrochozoa</taxon>
        <taxon>Mollusca</taxon>
        <taxon>Bivalvia</taxon>
        <taxon>Autobranchia</taxon>
        <taxon>Heteroconchia</taxon>
        <taxon>Euheterodonta</taxon>
        <taxon>Imparidentia</taxon>
        <taxon>Neoheterodontei</taxon>
        <taxon>Myida</taxon>
        <taxon>Dreissenoidea</taxon>
        <taxon>Dreissenidae</taxon>
        <taxon>Dreissena</taxon>
    </lineage>
</organism>
<accession>A0A9D4L0R2</accession>
<evidence type="ECO:0000313" key="1">
    <source>
        <dbReference type="EMBL" id="KAH3849228.1"/>
    </source>
</evidence>
<dbReference type="AlphaFoldDB" id="A0A9D4L0R2"/>
<comment type="caution">
    <text evidence="1">The sequence shown here is derived from an EMBL/GenBank/DDBJ whole genome shotgun (WGS) entry which is preliminary data.</text>
</comment>
<protein>
    <submittedName>
        <fullName evidence="1">Uncharacterized protein</fullName>
    </submittedName>
</protein>
<keyword evidence="2" id="KW-1185">Reference proteome</keyword>
<sequence length="94" mass="10719">MATFENINTQIQDNITDLRLRSIRGNLVFAGVPESIGNTELHDSCETTLQRFLTEKLENDKSMNKNDDIHINNITFARVHRITGGSNSKLYLVR</sequence>
<reference evidence="1" key="1">
    <citation type="journal article" date="2019" name="bioRxiv">
        <title>The Genome of the Zebra Mussel, Dreissena polymorpha: A Resource for Invasive Species Research.</title>
        <authorList>
            <person name="McCartney M.A."/>
            <person name="Auch B."/>
            <person name="Kono T."/>
            <person name="Mallez S."/>
            <person name="Zhang Y."/>
            <person name="Obille A."/>
            <person name="Becker A."/>
            <person name="Abrahante J.E."/>
            <person name="Garbe J."/>
            <person name="Badalamenti J.P."/>
            <person name="Herman A."/>
            <person name="Mangelson H."/>
            <person name="Liachko I."/>
            <person name="Sullivan S."/>
            <person name="Sone E.D."/>
            <person name="Koren S."/>
            <person name="Silverstein K.A.T."/>
            <person name="Beckman K.B."/>
            <person name="Gohl D.M."/>
        </authorList>
    </citation>
    <scope>NUCLEOTIDE SEQUENCE</scope>
    <source>
        <strain evidence="1">Duluth1</strain>
        <tissue evidence="1">Whole animal</tissue>
    </source>
</reference>
<dbReference type="EMBL" id="JAIWYP010000003">
    <property type="protein sequence ID" value="KAH3849228.1"/>
    <property type="molecule type" value="Genomic_DNA"/>
</dbReference>
<reference evidence="1" key="2">
    <citation type="submission" date="2020-11" db="EMBL/GenBank/DDBJ databases">
        <authorList>
            <person name="McCartney M.A."/>
            <person name="Auch B."/>
            <person name="Kono T."/>
            <person name="Mallez S."/>
            <person name="Becker A."/>
            <person name="Gohl D.M."/>
            <person name="Silverstein K.A.T."/>
            <person name="Koren S."/>
            <person name="Bechman K.B."/>
            <person name="Herman A."/>
            <person name="Abrahante J.E."/>
            <person name="Garbe J."/>
        </authorList>
    </citation>
    <scope>NUCLEOTIDE SEQUENCE</scope>
    <source>
        <strain evidence="1">Duluth1</strain>
        <tissue evidence="1">Whole animal</tissue>
    </source>
</reference>
<gene>
    <name evidence="1" type="ORF">DPMN_091624</name>
</gene>
<name>A0A9D4L0R2_DREPO</name>